<dbReference type="AlphaFoldDB" id="M7T463"/>
<organism evidence="2 3">
    <name type="scientific">Eutypa lata (strain UCR-EL1)</name>
    <name type="common">Grapevine dieback disease fungus</name>
    <name type="synonym">Eutypa armeniacae</name>
    <dbReference type="NCBI Taxonomy" id="1287681"/>
    <lineage>
        <taxon>Eukaryota</taxon>
        <taxon>Fungi</taxon>
        <taxon>Dikarya</taxon>
        <taxon>Ascomycota</taxon>
        <taxon>Pezizomycotina</taxon>
        <taxon>Sordariomycetes</taxon>
        <taxon>Xylariomycetidae</taxon>
        <taxon>Xylariales</taxon>
        <taxon>Diatrypaceae</taxon>
        <taxon>Eutypa</taxon>
    </lineage>
</organism>
<feature type="domain" description="Glutathione S-transferase UstS-like C-terminal" evidence="1">
    <location>
        <begin position="41"/>
        <end position="166"/>
    </location>
</feature>
<reference evidence="3" key="1">
    <citation type="journal article" date="2013" name="Genome Announc.">
        <title>Draft genome sequence of the grapevine dieback fungus Eutypa lata UCR-EL1.</title>
        <authorList>
            <person name="Blanco-Ulate B."/>
            <person name="Rolshausen P.E."/>
            <person name="Cantu D."/>
        </authorList>
    </citation>
    <scope>NUCLEOTIDE SEQUENCE [LARGE SCALE GENOMIC DNA]</scope>
    <source>
        <strain evidence="3">UCR-EL1</strain>
    </source>
</reference>
<dbReference type="Proteomes" id="UP000012174">
    <property type="component" value="Unassembled WGS sequence"/>
</dbReference>
<dbReference type="OMA" id="DSEPIAM"/>
<dbReference type="Pfam" id="PF22041">
    <property type="entry name" value="GST_C_7"/>
    <property type="match status" value="1"/>
</dbReference>
<keyword evidence="3" id="KW-1185">Reference proteome</keyword>
<dbReference type="KEGG" id="ela:UCREL1_1539"/>
<evidence type="ECO:0000313" key="2">
    <source>
        <dbReference type="EMBL" id="EMR71402.1"/>
    </source>
</evidence>
<dbReference type="InterPro" id="IPR036282">
    <property type="entry name" value="Glutathione-S-Trfase_C_sf"/>
</dbReference>
<evidence type="ECO:0000313" key="3">
    <source>
        <dbReference type="Proteomes" id="UP000012174"/>
    </source>
</evidence>
<evidence type="ECO:0000259" key="1">
    <source>
        <dbReference type="Pfam" id="PF22041"/>
    </source>
</evidence>
<gene>
    <name evidence="2" type="ORF">UCREL1_1539</name>
</gene>
<accession>M7T463</accession>
<dbReference type="EMBL" id="KB705645">
    <property type="protein sequence ID" value="EMR71402.1"/>
    <property type="molecule type" value="Genomic_DNA"/>
</dbReference>
<sequence length="191" mass="21178">MMDSFPIALHLDETFPSPPPLFPSGGASYALAVAVDRLAGLLAPAYRPFVVPRVADHLDPRGRAYFRETRSKALGKPLSEVRPTDQETVGALWKVAETESAPLVKMLRGREGKKGPFFEGERPGFADLLLACHLAFIERYDKELFARFLGLGTGEFEALYEACLPWLEGQGEDKEWLVPQATSSWVEEPSK</sequence>
<dbReference type="Gene3D" id="1.20.1050.10">
    <property type="match status" value="1"/>
</dbReference>
<dbReference type="InterPro" id="IPR054416">
    <property type="entry name" value="GST_UstS-like_C"/>
</dbReference>
<dbReference type="HOGENOM" id="CLU_011226_4_2_1"/>
<protein>
    <submittedName>
        <fullName evidence="2">Putative glutathione s-protein</fullName>
    </submittedName>
</protein>
<dbReference type="SUPFAM" id="SSF47616">
    <property type="entry name" value="GST C-terminal domain-like"/>
    <property type="match status" value="1"/>
</dbReference>
<dbReference type="OrthoDB" id="4951845at2759"/>
<dbReference type="eggNOG" id="ENOG502SAAV">
    <property type="taxonomic scope" value="Eukaryota"/>
</dbReference>
<name>M7T463_EUTLA</name>
<proteinExistence type="predicted"/>